<keyword evidence="6 18" id="KW-0679">Respiratory chain</keyword>
<dbReference type="InterPro" id="IPR008972">
    <property type="entry name" value="Cupredoxin"/>
</dbReference>
<comment type="subunit">
    <text evidence="3">Component of the cytochrome c oxidase (complex IV, CIV), a multisubunit enzyme composed of a catalytic core of 3 subunits and several supernumerary subunits. The complex exists as a monomer or a dimer and forms supercomplexes (SCs) in the inner mitochondrial membrane with ubiquinol-cytochrome c oxidoreductase (cytochrome b-c1 complex, complex III, CIII).</text>
</comment>
<keyword evidence="12 18" id="KW-0249">Electron transport</keyword>
<dbReference type="GO" id="GO:0042773">
    <property type="term" value="P:ATP synthesis coupled electron transport"/>
    <property type="evidence" value="ECO:0007669"/>
    <property type="project" value="TreeGrafter"/>
</dbReference>
<name>A1Z3B2_ROMIY</name>
<feature type="transmembrane region" description="Helical" evidence="19">
    <location>
        <begin position="63"/>
        <end position="86"/>
    </location>
</feature>
<dbReference type="InterPro" id="IPR001505">
    <property type="entry name" value="Copper_CuA"/>
</dbReference>
<dbReference type="GO" id="GO:0005507">
    <property type="term" value="F:copper ion binding"/>
    <property type="evidence" value="ECO:0007669"/>
    <property type="project" value="InterPro"/>
</dbReference>
<dbReference type="PROSITE" id="PS50999">
    <property type="entry name" value="COX2_TM"/>
    <property type="match status" value="1"/>
</dbReference>
<keyword evidence="16 18" id="KW-0472">Membrane</keyword>
<organism evidence="22">
    <name type="scientific">Romanomermis iyengari</name>
    <name type="common">Insect parasitic nematode</name>
    <dbReference type="NCBI Taxonomy" id="416168"/>
    <lineage>
        <taxon>Eukaryota</taxon>
        <taxon>Metazoa</taxon>
        <taxon>Ecdysozoa</taxon>
        <taxon>Nematoda</taxon>
        <taxon>Enoplea</taxon>
        <taxon>Dorylaimia</taxon>
        <taxon>Mermithida</taxon>
        <taxon>Mermithoidea</taxon>
        <taxon>Mermithidae</taxon>
        <taxon>Romanomermis</taxon>
    </lineage>
</organism>
<dbReference type="PROSITE" id="PS50857">
    <property type="entry name" value="COX2_CUA"/>
    <property type="match status" value="1"/>
</dbReference>
<protein>
    <recommendedName>
        <fullName evidence="4 18">Cytochrome c oxidase subunit 2</fullName>
    </recommendedName>
</protein>
<comment type="cofactor">
    <cofactor evidence="18">
        <name>Cu cation</name>
        <dbReference type="ChEBI" id="CHEBI:23378"/>
    </cofactor>
    <text evidence="18">Binds a copper A center.</text>
</comment>
<dbReference type="Gene3D" id="1.10.287.90">
    <property type="match status" value="1"/>
</dbReference>
<dbReference type="InterPro" id="IPR036257">
    <property type="entry name" value="Cyt_c_oxidase_su2_TM_sf"/>
</dbReference>
<evidence type="ECO:0000256" key="14">
    <source>
        <dbReference type="ARBA" id="ARBA00023008"/>
    </source>
</evidence>
<keyword evidence="10" id="KW-0460">Magnesium</keyword>
<dbReference type="SUPFAM" id="SSF81464">
    <property type="entry name" value="Cytochrome c oxidase subunit II-like, transmembrane region"/>
    <property type="match status" value="1"/>
</dbReference>
<dbReference type="PANTHER" id="PTHR22888:SF9">
    <property type="entry name" value="CYTOCHROME C OXIDASE SUBUNIT 2"/>
    <property type="match status" value="1"/>
</dbReference>
<feature type="domain" description="Cytochrome oxidase subunit II copper A binding" evidence="20">
    <location>
        <begin position="93"/>
        <end position="220"/>
    </location>
</feature>
<keyword evidence="15 18" id="KW-0496">Mitochondrion</keyword>
<dbReference type="InterPro" id="IPR002429">
    <property type="entry name" value="CcO_II-like_C"/>
</dbReference>
<comment type="subcellular location">
    <subcellularLocation>
        <location evidence="1 18">Mitochondrion inner membrane</location>
        <topology evidence="1 18">Multi-pass membrane protein</topology>
    </subcellularLocation>
</comment>
<feature type="domain" description="Cytochrome oxidase subunit II transmembrane region profile" evidence="21">
    <location>
        <begin position="1"/>
        <end position="91"/>
    </location>
</feature>
<evidence type="ECO:0000256" key="6">
    <source>
        <dbReference type="ARBA" id="ARBA00022660"/>
    </source>
</evidence>
<evidence type="ECO:0000256" key="11">
    <source>
        <dbReference type="ARBA" id="ARBA00022967"/>
    </source>
</evidence>
<evidence type="ECO:0000256" key="12">
    <source>
        <dbReference type="ARBA" id="ARBA00022982"/>
    </source>
</evidence>
<evidence type="ECO:0000256" key="13">
    <source>
        <dbReference type="ARBA" id="ARBA00022989"/>
    </source>
</evidence>
<dbReference type="EMBL" id="EF175764">
    <property type="protein sequence ID" value="ABL73795.1"/>
    <property type="molecule type" value="Genomic_DNA"/>
</dbReference>
<proteinExistence type="inferred from homology"/>
<evidence type="ECO:0000256" key="16">
    <source>
        <dbReference type="ARBA" id="ARBA00023136"/>
    </source>
</evidence>
<keyword evidence="11" id="KW-1278">Translocase</keyword>
<dbReference type="Gene3D" id="2.60.40.420">
    <property type="entry name" value="Cupredoxins - blue copper proteins"/>
    <property type="match status" value="1"/>
</dbReference>
<evidence type="ECO:0000256" key="2">
    <source>
        <dbReference type="ARBA" id="ARBA00007866"/>
    </source>
</evidence>
<evidence type="ECO:0000256" key="5">
    <source>
        <dbReference type="ARBA" id="ARBA00022448"/>
    </source>
</evidence>
<dbReference type="InterPro" id="IPR045187">
    <property type="entry name" value="CcO_II"/>
</dbReference>
<sequence>MSSYMGLNLLNQMNFLNWKIYLFNDMVIFIESIIACMVFVFMVNSMYNKNWTQGFSHWLALELIWTVSPVLVLLFLGLPSLKLLYLSEIYNFSSHMTVKIMGHQWYWEYNFPEYNINIMGFPKILSKFIRLGEANILVLPFKMKIRSIISSSDVIHSWALPSMGFKMDAIPGRLNFYMLMFSIPGKFFGQCSELCGVYHSWMPIMIESNSISIFFEWMKTL</sequence>
<dbReference type="SUPFAM" id="SSF49503">
    <property type="entry name" value="Cupredoxins"/>
    <property type="match status" value="1"/>
</dbReference>
<keyword evidence="5 18" id="KW-0813">Transport</keyword>
<evidence type="ECO:0000256" key="15">
    <source>
        <dbReference type="ARBA" id="ARBA00023128"/>
    </source>
</evidence>
<evidence type="ECO:0000256" key="17">
    <source>
        <dbReference type="ARBA" id="ARBA00049512"/>
    </source>
</evidence>
<comment type="function">
    <text evidence="18">Component of the cytochrome c oxidase, the last enzyme in the mitochondrial electron transport chain which drives oxidative phosphorylation. The respiratory chain contains 3 multisubunit complexes succinate dehydrogenase (complex II, CII), ubiquinol-cytochrome c oxidoreductase (cytochrome b-c1 complex, complex III, CIII) and cytochrome c oxidase (complex IV, CIV), that cooperate to transfer electrons derived from NADH and succinate to molecular oxygen, creating an electrochemical gradient over the inner membrane that drives transmembrane transport and the ATP synthase. Cytochrome c oxidase is the component of the respiratory chain that catalyzes the reduction of oxygen to water. Electrons originating from reduced cytochrome c in the intermembrane space (IMS) are transferred via the dinuclear copper A center (CU(A)) of subunit 2 and heme A of subunit 1 to the active site in subunit 1, a binuclear center (BNC) formed by heme A3 and copper B (CU(B)). The BNC reduces molecular oxygen to 2 water molecules using 4 electrons from cytochrome c in the IMS and 4 protons from the mitochondrial matrix.</text>
</comment>
<dbReference type="Pfam" id="PF02790">
    <property type="entry name" value="COX2_TM"/>
    <property type="match status" value="1"/>
</dbReference>
<dbReference type="PROSITE" id="PS00078">
    <property type="entry name" value="COX2"/>
    <property type="match status" value="1"/>
</dbReference>
<evidence type="ECO:0000259" key="20">
    <source>
        <dbReference type="PROSITE" id="PS50857"/>
    </source>
</evidence>
<dbReference type="GO" id="GO:0005743">
    <property type="term" value="C:mitochondrial inner membrane"/>
    <property type="evidence" value="ECO:0007669"/>
    <property type="project" value="UniProtKB-SubCell"/>
</dbReference>
<evidence type="ECO:0000256" key="8">
    <source>
        <dbReference type="ARBA" id="ARBA00022723"/>
    </source>
</evidence>
<geneLocation type="mitochondrion" evidence="22"/>
<dbReference type="GO" id="GO:0004129">
    <property type="term" value="F:cytochrome-c oxidase activity"/>
    <property type="evidence" value="ECO:0007669"/>
    <property type="project" value="UniProtKB-EC"/>
</dbReference>
<accession>A1Z3B2</accession>
<evidence type="ECO:0000313" key="22">
    <source>
        <dbReference type="EMBL" id="ABL73795.1"/>
    </source>
</evidence>
<dbReference type="Pfam" id="PF00116">
    <property type="entry name" value="COX2"/>
    <property type="match status" value="1"/>
</dbReference>
<comment type="catalytic activity">
    <reaction evidence="17">
        <text>4 Fe(II)-[cytochrome c] + O2 + 8 H(+)(in) = 4 Fe(III)-[cytochrome c] + 2 H2O + 4 H(+)(out)</text>
        <dbReference type="Rhea" id="RHEA:11436"/>
        <dbReference type="Rhea" id="RHEA-COMP:10350"/>
        <dbReference type="Rhea" id="RHEA-COMP:14399"/>
        <dbReference type="ChEBI" id="CHEBI:15377"/>
        <dbReference type="ChEBI" id="CHEBI:15378"/>
        <dbReference type="ChEBI" id="CHEBI:15379"/>
        <dbReference type="ChEBI" id="CHEBI:29033"/>
        <dbReference type="ChEBI" id="CHEBI:29034"/>
        <dbReference type="EC" id="7.1.1.9"/>
    </reaction>
    <physiologicalReaction direction="left-to-right" evidence="17">
        <dbReference type="Rhea" id="RHEA:11437"/>
    </physiologicalReaction>
</comment>
<reference evidence="22" key="1">
    <citation type="submission" date="2006-12" db="EMBL/GenBank/DDBJ databases">
        <authorList>
            <person name="Wu Z.K."/>
            <person name="Hyman B.C."/>
        </authorList>
    </citation>
    <scope>NUCLEOTIDE SEQUENCE</scope>
</reference>
<keyword evidence="14 18" id="KW-0186">Copper</keyword>
<evidence type="ECO:0000259" key="21">
    <source>
        <dbReference type="PROSITE" id="PS50999"/>
    </source>
</evidence>
<evidence type="ECO:0000256" key="1">
    <source>
        <dbReference type="ARBA" id="ARBA00004448"/>
    </source>
</evidence>
<dbReference type="PANTHER" id="PTHR22888">
    <property type="entry name" value="CYTOCHROME C OXIDASE, SUBUNIT II"/>
    <property type="match status" value="1"/>
</dbReference>
<feature type="transmembrane region" description="Helical" evidence="19">
    <location>
        <begin position="21"/>
        <end position="43"/>
    </location>
</feature>
<dbReference type="InterPro" id="IPR011759">
    <property type="entry name" value="Cyt_c_oxidase_su2_TM_dom"/>
</dbReference>
<comment type="similarity">
    <text evidence="2 18">Belongs to the cytochrome c oxidase subunit 2 family.</text>
</comment>
<evidence type="ECO:0000256" key="10">
    <source>
        <dbReference type="ARBA" id="ARBA00022842"/>
    </source>
</evidence>
<keyword evidence="7 18" id="KW-0812">Transmembrane</keyword>
<evidence type="ECO:0000256" key="18">
    <source>
        <dbReference type="RuleBase" id="RU000457"/>
    </source>
</evidence>
<keyword evidence="8 18" id="KW-0479">Metal-binding</keyword>
<keyword evidence="13 19" id="KW-1133">Transmembrane helix</keyword>
<dbReference type="AlphaFoldDB" id="A1Z3B2"/>
<evidence type="ECO:0000256" key="3">
    <source>
        <dbReference type="ARBA" id="ARBA00011164"/>
    </source>
</evidence>
<dbReference type="PRINTS" id="PR01166">
    <property type="entry name" value="CYCOXIDASEII"/>
</dbReference>
<evidence type="ECO:0000256" key="19">
    <source>
        <dbReference type="SAM" id="Phobius"/>
    </source>
</evidence>
<evidence type="ECO:0000256" key="9">
    <source>
        <dbReference type="ARBA" id="ARBA00022792"/>
    </source>
</evidence>
<evidence type="ECO:0000256" key="7">
    <source>
        <dbReference type="ARBA" id="ARBA00022692"/>
    </source>
</evidence>
<gene>
    <name evidence="22" type="primary">COXII</name>
</gene>
<keyword evidence="9 18" id="KW-0999">Mitochondrion inner membrane</keyword>
<evidence type="ECO:0000256" key="4">
    <source>
        <dbReference type="ARBA" id="ARBA00015946"/>
    </source>
</evidence>